<proteinExistence type="predicted"/>
<gene>
    <name evidence="2" type="ORF">SAMN04488054_11555</name>
</gene>
<keyword evidence="1" id="KW-0472">Membrane</keyword>
<dbReference type="AlphaFoldDB" id="A0A1I4N683"/>
<protein>
    <submittedName>
        <fullName evidence="2">Uncharacterized protein</fullName>
    </submittedName>
</protein>
<evidence type="ECO:0000256" key="1">
    <source>
        <dbReference type="SAM" id="Phobius"/>
    </source>
</evidence>
<name>A0A1I4N683_9BACI</name>
<dbReference type="RefSeq" id="WP_090927273.1">
    <property type="nucleotide sequence ID" value="NZ_FOTY01000015.1"/>
</dbReference>
<feature type="transmembrane region" description="Helical" evidence="1">
    <location>
        <begin position="51"/>
        <end position="69"/>
    </location>
</feature>
<sequence length="77" mass="8466">MKKYLVFIVSFGLLYVVFQILSGTILTSMFTPDFSSGGSFSSQEITFGTRLGSFPIMMGLLIATSAYFISNKVANFK</sequence>
<accession>A0A1I4N683</accession>
<evidence type="ECO:0000313" key="3">
    <source>
        <dbReference type="Proteomes" id="UP000199668"/>
    </source>
</evidence>
<dbReference type="OrthoDB" id="2454526at2"/>
<organism evidence="2 3">
    <name type="scientific">Salibacterium qingdaonense</name>
    <dbReference type="NCBI Taxonomy" id="266892"/>
    <lineage>
        <taxon>Bacteria</taxon>
        <taxon>Bacillati</taxon>
        <taxon>Bacillota</taxon>
        <taxon>Bacilli</taxon>
        <taxon>Bacillales</taxon>
        <taxon>Bacillaceae</taxon>
    </lineage>
</organism>
<keyword evidence="3" id="KW-1185">Reference proteome</keyword>
<keyword evidence="1" id="KW-1133">Transmembrane helix</keyword>
<dbReference type="STRING" id="266892.SAMN04488054_11555"/>
<feature type="transmembrane region" description="Helical" evidence="1">
    <location>
        <begin position="7"/>
        <end position="31"/>
    </location>
</feature>
<dbReference type="Proteomes" id="UP000199668">
    <property type="component" value="Unassembled WGS sequence"/>
</dbReference>
<evidence type="ECO:0000313" key="2">
    <source>
        <dbReference type="EMBL" id="SFM10988.1"/>
    </source>
</evidence>
<dbReference type="EMBL" id="FOTY01000015">
    <property type="protein sequence ID" value="SFM10988.1"/>
    <property type="molecule type" value="Genomic_DNA"/>
</dbReference>
<keyword evidence="1" id="KW-0812">Transmembrane</keyword>
<reference evidence="2 3" key="1">
    <citation type="submission" date="2016-10" db="EMBL/GenBank/DDBJ databases">
        <authorList>
            <person name="de Groot N.N."/>
        </authorList>
    </citation>
    <scope>NUCLEOTIDE SEQUENCE [LARGE SCALE GENOMIC DNA]</scope>
    <source>
        <strain evidence="2 3">CGMCC 1.6134</strain>
    </source>
</reference>